<keyword evidence="2" id="KW-1133">Transmembrane helix</keyword>
<evidence type="ECO:0000313" key="6">
    <source>
        <dbReference type="Proteomes" id="UP000288843"/>
    </source>
</evidence>
<feature type="domain" description="SMODS and SLOG-associating 2TM effector" evidence="3">
    <location>
        <begin position="24"/>
        <end position="138"/>
    </location>
</feature>
<keyword evidence="2" id="KW-0472">Membrane</keyword>
<dbReference type="AlphaFoldDB" id="A0A443VM53"/>
<dbReference type="Proteomes" id="UP000288843">
    <property type="component" value="Unassembled WGS sequence"/>
</dbReference>
<evidence type="ECO:0000256" key="2">
    <source>
        <dbReference type="SAM" id="Phobius"/>
    </source>
</evidence>
<evidence type="ECO:0000256" key="1">
    <source>
        <dbReference type="SAM" id="MobiDB-lite"/>
    </source>
</evidence>
<dbReference type="Proteomes" id="UP000864422">
    <property type="component" value="Unassembled WGS sequence"/>
</dbReference>
<protein>
    <submittedName>
        <fullName evidence="4">SLATT domain-containing protein</fullName>
    </submittedName>
</protein>
<dbReference type="NCBIfam" id="NF033633">
    <property type="entry name" value="SLATT_2"/>
    <property type="match status" value="1"/>
</dbReference>
<feature type="region of interest" description="Disordered" evidence="1">
    <location>
        <begin position="196"/>
        <end position="216"/>
    </location>
</feature>
<reference evidence="4" key="3">
    <citation type="submission" date="2020-11" db="EMBL/GenBank/DDBJ databases">
        <authorList>
            <consortium name="NCBI Pathogen Detection Project"/>
        </authorList>
    </citation>
    <scope>NUCLEOTIDE SEQUENCE</scope>
    <source>
        <strain evidence="4">MISC063</strain>
    </source>
</reference>
<dbReference type="InterPro" id="IPR040688">
    <property type="entry name" value="SLATT_2"/>
</dbReference>
<feature type="transmembrane region" description="Helical" evidence="2">
    <location>
        <begin position="87"/>
        <end position="106"/>
    </location>
</feature>
<dbReference type="EMBL" id="QKOX01000013">
    <property type="protein sequence ID" value="RWT22189.1"/>
    <property type="molecule type" value="Genomic_DNA"/>
</dbReference>
<evidence type="ECO:0000259" key="3">
    <source>
        <dbReference type="Pfam" id="PF18183"/>
    </source>
</evidence>
<dbReference type="EMBL" id="DACSEA010000020">
    <property type="protein sequence ID" value="HAT1607765.1"/>
    <property type="molecule type" value="Genomic_DNA"/>
</dbReference>
<dbReference type="RefSeq" id="WP_128319843.1">
    <property type="nucleotide sequence ID" value="NZ_ABZSJN020000002.1"/>
</dbReference>
<reference evidence="5 6" key="2">
    <citation type="submission" date="2018-06" db="EMBL/GenBank/DDBJ databases">
        <title>Carbapenemase-producing Enterobacteriaceae present in wastewater treatment plant effluent and nearby surface waters in the US.</title>
        <authorList>
            <person name="Mathys D.A."/>
            <person name="Mollenkopf D.F."/>
            <person name="Feicht S.M."/>
            <person name="Adams R.J."/>
            <person name="Albers A.L."/>
            <person name="Stuever D.M."/>
            <person name="Daniels J.B."/>
            <person name="Wittum T.E."/>
        </authorList>
    </citation>
    <scope>NUCLEOTIDE SEQUENCE [LARGE SCALE GENOMIC DNA]</scope>
    <source>
        <strain evidence="5 6">GEO_47_Down_B</strain>
    </source>
</reference>
<proteinExistence type="predicted"/>
<gene>
    <name evidence="5" type="ORF">DN603_14260</name>
    <name evidence="4" type="ORF">I8Y23_004111</name>
</gene>
<organism evidence="5 6">
    <name type="scientific">Raoultella planticola</name>
    <name type="common">Klebsiella planticola</name>
    <dbReference type="NCBI Taxonomy" id="575"/>
    <lineage>
        <taxon>Bacteria</taxon>
        <taxon>Pseudomonadati</taxon>
        <taxon>Pseudomonadota</taxon>
        <taxon>Gammaproteobacteria</taxon>
        <taxon>Enterobacterales</taxon>
        <taxon>Enterobacteriaceae</taxon>
        <taxon>Klebsiella/Raoultella group</taxon>
        <taxon>Raoultella</taxon>
    </lineage>
</organism>
<evidence type="ECO:0000313" key="5">
    <source>
        <dbReference type="EMBL" id="RWT22189.1"/>
    </source>
</evidence>
<accession>A0A443VM53</accession>
<reference evidence="4" key="1">
    <citation type="journal article" date="2018" name="Genome Biol.">
        <title>SKESA: strategic k-mer extension for scrupulous assemblies.</title>
        <authorList>
            <person name="Souvorov A."/>
            <person name="Agarwala R."/>
            <person name="Lipman D.J."/>
        </authorList>
    </citation>
    <scope>NUCLEOTIDE SEQUENCE</scope>
    <source>
        <strain evidence="4">MISC063</strain>
    </source>
</reference>
<comment type="caution">
    <text evidence="5">The sequence shown here is derived from an EMBL/GenBank/DDBJ whole genome shotgun (WGS) entry which is preliminary data.</text>
</comment>
<name>A0A443VM53_RAOPL</name>
<feature type="transmembrane region" description="Helical" evidence="2">
    <location>
        <begin position="53"/>
        <end position="75"/>
    </location>
</feature>
<evidence type="ECO:0000313" key="4">
    <source>
        <dbReference type="EMBL" id="HAT1607765.1"/>
    </source>
</evidence>
<dbReference type="Pfam" id="PF18183">
    <property type="entry name" value="SLATT_2"/>
    <property type="match status" value="1"/>
</dbReference>
<keyword evidence="2" id="KW-0812">Transmembrane</keyword>
<sequence>MGTETHYLLAVNELAKLHLVPAEQKLDTVFKICTMYKESITGWYKKEVRKKRLLSLLLLSAILIIMLIIGSIQTLRLPFAADATEKLQLTQLSLALLTLAVLLFIADRAFRLTAGWINYINTIMAIETRYAEFITEWIKNDATYLTQKNKHYSQAAVIAAAFINTIHLAQQQETHSWSTQLTETIKQLDSLINKQQQDKKTGFSTRPGVRTPGVRR</sequence>